<evidence type="ECO:0000313" key="2">
    <source>
        <dbReference type="Proteomes" id="UP000198824"/>
    </source>
</evidence>
<dbReference type="AlphaFoldDB" id="A0A1I6JX64"/>
<dbReference type="Pfam" id="PF00353">
    <property type="entry name" value="HemolysinCabind"/>
    <property type="match status" value="2"/>
</dbReference>
<proteinExistence type="predicted"/>
<dbReference type="InterPro" id="IPR011044">
    <property type="entry name" value="Quino_amine_DH_bsu"/>
</dbReference>
<dbReference type="Gene3D" id="2.150.10.10">
    <property type="entry name" value="Serralysin-like metalloprotease, C-terminal"/>
    <property type="match status" value="2"/>
</dbReference>
<reference evidence="1 2" key="1">
    <citation type="submission" date="2016-10" db="EMBL/GenBank/DDBJ databases">
        <authorList>
            <person name="de Groot N.N."/>
        </authorList>
    </citation>
    <scope>NUCLEOTIDE SEQUENCE [LARGE SCALE GENOMIC DNA]</scope>
    <source>
        <strain evidence="1 2">S5-249</strain>
    </source>
</reference>
<dbReference type="PRINTS" id="PR00313">
    <property type="entry name" value="CABNDNGRPT"/>
</dbReference>
<dbReference type="SUPFAM" id="SSF51120">
    <property type="entry name" value="beta-Roll"/>
    <property type="match status" value="2"/>
</dbReference>
<dbReference type="GO" id="GO:0005509">
    <property type="term" value="F:calcium ion binding"/>
    <property type="evidence" value="ECO:0007669"/>
    <property type="project" value="InterPro"/>
</dbReference>
<dbReference type="EMBL" id="FOZG01000001">
    <property type="protein sequence ID" value="SFR83536.1"/>
    <property type="molecule type" value="Genomic_DNA"/>
</dbReference>
<dbReference type="InterPro" id="IPR018511">
    <property type="entry name" value="Hemolysin-typ_Ca-bd_CS"/>
</dbReference>
<organism evidence="1 2">
    <name type="scientific">Sphingomonas jatrophae</name>
    <dbReference type="NCBI Taxonomy" id="1166337"/>
    <lineage>
        <taxon>Bacteria</taxon>
        <taxon>Pseudomonadati</taxon>
        <taxon>Pseudomonadota</taxon>
        <taxon>Alphaproteobacteria</taxon>
        <taxon>Sphingomonadales</taxon>
        <taxon>Sphingomonadaceae</taxon>
        <taxon>Sphingomonas</taxon>
    </lineage>
</organism>
<dbReference type="Proteomes" id="UP000198824">
    <property type="component" value="Unassembled WGS sequence"/>
</dbReference>
<protein>
    <submittedName>
        <fullName evidence="1">Hemolysin-type calcium-binding repeat-containing protein</fullName>
    </submittedName>
</protein>
<dbReference type="OrthoDB" id="7315305at2"/>
<dbReference type="PROSITE" id="PS00330">
    <property type="entry name" value="HEMOLYSIN_CALCIUM"/>
    <property type="match status" value="2"/>
</dbReference>
<sequence>MPAQTVRSVFNATGTQAQRFSPDGATLYTLEGSYISRYSVETGAYAGSVLSERGGLSGFDVTADGRFVIATSSKAANEVSSGESSARDISVFRYDLTTGATDTYTTRVTGLAGPFDDVEVLADGRVLLTQAGQNGGGTFPLVTLDLVTGTFASAGTEALPAYVNVSASAGGTYNLVSGGIYPGRIALLDANGTLLATREPLADAIPAFKNGLAAVSSTGQVLLGTDDALNLYDVRLALQRDILPELREQLGAGQFSAIAFSADGSRLYGANPATNAVYEVATANWTVTNAWAVGTTIPGEFFSNADPLVLAPDGRTLLVQGTLIDLGTDNRIIAGDGGGQLVGTDQPDFLQGGAGRDRIDGGLGSDTLAGGAGDDTYVISAQAPSGTLSPPDVIIERAGEGQDEVITSVDYRLPDNVETLRLAAGAIATITGGDQGGTLIGNELGTLLVGGAGNDVFVGGKGNDTFQSNGKGVDTAVFADTIADARLELVKQTIYRGTQYHLYVESADGRDDAGVIGNSFGSSGGISRLQFDDGVIETRSLVAVDQGYASYVGRAPTNSELVTLAVALGSAGDPRQALFENATFGSAVGNRIDQAYERFAGRDATADEIAVWKGKLFYENYSLRAFEQVVINAPLTADAIGHVYGSLFGRAASTAEIETWRSLFSQGADLNTVRSTIQAEIDTRNAPLNAQIDALYRDYGGRSANPEELAFWREQVEGGAPVGAIKSAILADPLSVAAIGDTYLDLFGRAATAQEVATWRSLFGDGRDLGDLRAEILADPAGRAYTGAVIVDAYQDLFGRAPTPQEAATWQDLFRAGKDAGDLRAAILAEPAGQANVRSVIADAYQDLGGRAPTEAEVATWLDAFRGGADATSLRGAILDDQVLGASARGEIADAYQDHFGRAASADETATWLALFRSGTETDTLIDTLFTHPQARANGVLEVFGTANADSFALGGAEDLLIRGFDPAQDLIDLRGSPLAGSNPLAFAHEVTALDGRIDVLIDTLSHDLLFTGLRLDQLSTSDFLV</sequence>
<evidence type="ECO:0000313" key="1">
    <source>
        <dbReference type="EMBL" id="SFR83536.1"/>
    </source>
</evidence>
<gene>
    <name evidence="1" type="ORF">SAMN05192580_1022</name>
</gene>
<name>A0A1I6JX64_9SPHN</name>
<dbReference type="STRING" id="1166337.SAMN05192580_1022"/>
<dbReference type="InterPro" id="IPR001343">
    <property type="entry name" value="Hemolysn_Ca-bd"/>
</dbReference>
<dbReference type="SUPFAM" id="SSF50969">
    <property type="entry name" value="YVTN repeat-like/Quinoprotein amine dehydrogenase"/>
    <property type="match status" value="1"/>
</dbReference>
<keyword evidence="2" id="KW-1185">Reference proteome</keyword>
<accession>A0A1I6JX64</accession>
<dbReference type="InterPro" id="IPR011049">
    <property type="entry name" value="Serralysin-like_metalloprot_C"/>
</dbReference>